<dbReference type="EMBL" id="SNRW01005202">
    <property type="protein sequence ID" value="KAA6385584.1"/>
    <property type="molecule type" value="Genomic_DNA"/>
</dbReference>
<dbReference type="SUPFAM" id="SSF51735">
    <property type="entry name" value="NAD(P)-binding Rossmann-fold domains"/>
    <property type="match status" value="1"/>
</dbReference>
<gene>
    <name evidence="2" type="ORF">EZS28_018893</name>
</gene>
<dbReference type="AlphaFoldDB" id="A0A5J4VSJ5"/>
<evidence type="ECO:0000313" key="3">
    <source>
        <dbReference type="Proteomes" id="UP000324800"/>
    </source>
</evidence>
<accession>A0A5J4VSJ5</accession>
<dbReference type="Pfam" id="PF00106">
    <property type="entry name" value="adh_short"/>
    <property type="match status" value="1"/>
</dbReference>
<name>A0A5J4VSJ5_9EUKA</name>
<sequence length="101" mass="10554">MAVYAATKSYLSGLAESLATEADVFSIDVASIYPGGVNTRIGERLPTSKVPTSMKSINQSPDQVAALAVSAIGIFTYLVSGFQGPLIMRNVGAETKVKAQD</sequence>
<protein>
    <submittedName>
        <fullName evidence="2">Uncharacterized protein</fullName>
    </submittedName>
</protein>
<evidence type="ECO:0000313" key="2">
    <source>
        <dbReference type="EMBL" id="KAA6385584.1"/>
    </source>
</evidence>
<dbReference type="InterPro" id="IPR036291">
    <property type="entry name" value="NAD(P)-bd_dom_sf"/>
</dbReference>
<proteinExistence type="predicted"/>
<feature type="transmembrane region" description="Helical" evidence="1">
    <location>
        <begin position="64"/>
        <end position="82"/>
    </location>
</feature>
<dbReference type="Proteomes" id="UP000324800">
    <property type="component" value="Unassembled WGS sequence"/>
</dbReference>
<dbReference type="InterPro" id="IPR002347">
    <property type="entry name" value="SDR_fam"/>
</dbReference>
<keyword evidence="1" id="KW-0472">Membrane</keyword>
<evidence type="ECO:0000256" key="1">
    <source>
        <dbReference type="SAM" id="Phobius"/>
    </source>
</evidence>
<comment type="caution">
    <text evidence="2">The sequence shown here is derived from an EMBL/GenBank/DDBJ whole genome shotgun (WGS) entry which is preliminary data.</text>
</comment>
<dbReference type="Gene3D" id="3.40.50.720">
    <property type="entry name" value="NAD(P)-binding Rossmann-like Domain"/>
    <property type="match status" value="1"/>
</dbReference>
<reference evidence="2 3" key="1">
    <citation type="submission" date="2019-03" db="EMBL/GenBank/DDBJ databases">
        <title>Single cell metagenomics reveals metabolic interactions within the superorganism composed of flagellate Streblomastix strix and complex community of Bacteroidetes bacteria on its surface.</title>
        <authorList>
            <person name="Treitli S.C."/>
            <person name="Kolisko M."/>
            <person name="Husnik F."/>
            <person name="Keeling P."/>
            <person name="Hampl V."/>
        </authorList>
    </citation>
    <scope>NUCLEOTIDE SEQUENCE [LARGE SCALE GENOMIC DNA]</scope>
    <source>
        <strain evidence="2">ST1C</strain>
    </source>
</reference>
<keyword evidence="1" id="KW-0812">Transmembrane</keyword>
<dbReference type="OrthoDB" id="5545019at2759"/>
<organism evidence="2 3">
    <name type="scientific">Streblomastix strix</name>
    <dbReference type="NCBI Taxonomy" id="222440"/>
    <lineage>
        <taxon>Eukaryota</taxon>
        <taxon>Metamonada</taxon>
        <taxon>Preaxostyla</taxon>
        <taxon>Oxymonadida</taxon>
        <taxon>Streblomastigidae</taxon>
        <taxon>Streblomastix</taxon>
    </lineage>
</organism>
<keyword evidence="1" id="KW-1133">Transmembrane helix</keyword>